<evidence type="ECO:0000256" key="1">
    <source>
        <dbReference type="SAM" id="Phobius"/>
    </source>
</evidence>
<dbReference type="RefSeq" id="WP_006038344.1">
    <property type="nucleotide sequence ID" value="NZ_AEDD01000005.1"/>
</dbReference>
<dbReference type="EMBL" id="AEDD01000005">
    <property type="protein sequence ID" value="EFM11095.1"/>
    <property type="molecule type" value="Genomic_DNA"/>
</dbReference>
<dbReference type="AlphaFoldDB" id="E0I9L1"/>
<dbReference type="PANTHER" id="PTHR36834:SF1">
    <property type="entry name" value="INTEGRAL MEMBRANE PROTEIN"/>
    <property type="match status" value="1"/>
</dbReference>
<dbReference type="PANTHER" id="PTHR36834">
    <property type="entry name" value="MEMBRANE PROTEIN-RELATED"/>
    <property type="match status" value="1"/>
</dbReference>
<feature type="transmembrane region" description="Helical" evidence="1">
    <location>
        <begin position="12"/>
        <end position="32"/>
    </location>
</feature>
<organism evidence="3 4">
    <name type="scientific">Paenibacillus curdlanolyticus YK9</name>
    <dbReference type="NCBI Taxonomy" id="717606"/>
    <lineage>
        <taxon>Bacteria</taxon>
        <taxon>Bacillati</taxon>
        <taxon>Bacillota</taxon>
        <taxon>Bacilli</taxon>
        <taxon>Bacillales</taxon>
        <taxon>Paenibacillaceae</taxon>
        <taxon>Paenibacillus</taxon>
    </lineage>
</organism>
<sequence length="174" mass="19379">MAKRMQVKAAAPAAVLFIVYMYVLVKIILFKFGEVNIRFLWHQGKAALANMDRLSYGIERANLEPFRTITGNLESHAMYEYIQLYGNIGLFIPLGLFLAYFYPKRTIGLGTYGAVLALSFATTLLLESTQLLCSIGSFDVDDLILNTAGGILGCMLYHPFARKAKLQQVTPSIL</sequence>
<dbReference type="InterPro" id="IPR006976">
    <property type="entry name" value="VanZ-like"/>
</dbReference>
<protein>
    <submittedName>
        <fullName evidence="3">VanZ family protein</fullName>
    </submittedName>
</protein>
<proteinExistence type="predicted"/>
<evidence type="ECO:0000259" key="2">
    <source>
        <dbReference type="Pfam" id="PF04892"/>
    </source>
</evidence>
<feature type="transmembrane region" description="Helical" evidence="1">
    <location>
        <begin position="114"/>
        <end position="137"/>
    </location>
</feature>
<dbReference type="Proteomes" id="UP000005387">
    <property type="component" value="Unassembled WGS sequence"/>
</dbReference>
<feature type="transmembrane region" description="Helical" evidence="1">
    <location>
        <begin position="143"/>
        <end position="160"/>
    </location>
</feature>
<feature type="transmembrane region" description="Helical" evidence="1">
    <location>
        <begin position="82"/>
        <end position="102"/>
    </location>
</feature>
<gene>
    <name evidence="3" type="ORF">PaecuDRAFT_2348</name>
</gene>
<dbReference type="eggNOG" id="COG4767">
    <property type="taxonomic scope" value="Bacteria"/>
</dbReference>
<keyword evidence="1" id="KW-0472">Membrane</keyword>
<evidence type="ECO:0000313" key="3">
    <source>
        <dbReference type="EMBL" id="EFM11095.1"/>
    </source>
</evidence>
<keyword evidence="1" id="KW-1133">Transmembrane helix</keyword>
<dbReference type="OrthoDB" id="4822551at2"/>
<keyword evidence="4" id="KW-1185">Reference proteome</keyword>
<dbReference type="STRING" id="717606.PaecuDRAFT_2348"/>
<dbReference type="Pfam" id="PF04892">
    <property type="entry name" value="VanZ"/>
    <property type="match status" value="1"/>
</dbReference>
<name>E0I9L1_9BACL</name>
<accession>E0I9L1</accession>
<keyword evidence="1" id="KW-0812">Transmembrane</keyword>
<reference evidence="3 4" key="1">
    <citation type="submission" date="2010-07" db="EMBL/GenBank/DDBJ databases">
        <title>The draft genome of Paenibacillus curdlanolyticus YK9.</title>
        <authorList>
            <consortium name="US DOE Joint Genome Institute (JGI-PGF)"/>
            <person name="Lucas S."/>
            <person name="Copeland A."/>
            <person name="Lapidus A."/>
            <person name="Cheng J.-F."/>
            <person name="Bruce D."/>
            <person name="Goodwin L."/>
            <person name="Pitluck S."/>
            <person name="Land M.L."/>
            <person name="Hauser L."/>
            <person name="Chang Y.-J."/>
            <person name="Jeffries C."/>
            <person name="Anderson I.J."/>
            <person name="Johnson E."/>
            <person name="Loganathan U."/>
            <person name="Mulhopadhyay B."/>
            <person name="Kyrpides N."/>
            <person name="Woyke T.J."/>
        </authorList>
    </citation>
    <scope>NUCLEOTIDE SEQUENCE [LARGE SCALE GENOMIC DNA]</scope>
    <source>
        <strain evidence="3 4">YK9</strain>
    </source>
</reference>
<evidence type="ECO:0000313" key="4">
    <source>
        <dbReference type="Proteomes" id="UP000005387"/>
    </source>
</evidence>
<feature type="domain" description="VanZ-like" evidence="2">
    <location>
        <begin position="17"/>
        <end position="158"/>
    </location>
</feature>
<dbReference type="InterPro" id="IPR053150">
    <property type="entry name" value="Teicoplanin_resist-assoc"/>
</dbReference>